<dbReference type="KEGG" id="vg:23679817"/>
<organism evidence="2 3">
    <name type="scientific">Mycobacterium phage BuzzLyseyear</name>
    <dbReference type="NCBI Taxonomy" id="1536598"/>
    <lineage>
        <taxon>Viruses</taxon>
        <taxon>Duplodnaviria</taxon>
        <taxon>Heunggongvirae</taxon>
        <taxon>Uroviricota</taxon>
        <taxon>Caudoviricetes</taxon>
        <taxon>Gracegardnervirinae</taxon>
        <taxon>Cheoctovirus</taxon>
        <taxon>Cheoctovirus buzzlyseyear</taxon>
    </lineage>
</organism>
<dbReference type="RefSeq" id="YP_009125049.1">
    <property type="nucleotide sequence ID" value="NC_026593.1"/>
</dbReference>
<dbReference type="EMBL" id="KM347889">
    <property type="protein sequence ID" value="AIM50178.1"/>
    <property type="molecule type" value="Genomic_DNA"/>
</dbReference>
<proteinExistence type="predicted"/>
<protein>
    <submittedName>
        <fullName evidence="2">Uncharacterized protein</fullName>
    </submittedName>
</protein>
<evidence type="ECO:0000256" key="1">
    <source>
        <dbReference type="SAM" id="MobiDB-lite"/>
    </source>
</evidence>
<gene>
    <name evidence="2" type="ORF">PBI_BUZZLYSEYEAR_56</name>
</gene>
<name>A0A088FPU1_9CAUD</name>
<keyword evidence="3" id="KW-1185">Reference proteome</keyword>
<feature type="compositionally biased region" description="Basic residues" evidence="1">
    <location>
        <begin position="48"/>
        <end position="64"/>
    </location>
</feature>
<reference evidence="2 3" key="1">
    <citation type="submission" date="2014-08" db="EMBL/GenBank/DDBJ databases">
        <authorList>
            <person name="Brown E."/>
            <person name="Busser K."/>
            <person name="Coggins G."/>
            <person name="Colvin K."/>
            <person name="DeRiso A."/>
            <person name="Evans J."/>
            <person name="Filut J."/>
            <person name="Hong D."/>
            <person name="Keeton A."/>
            <person name="Lombard A."/>
            <person name="Martinez K."/>
            <person name="Neilson N."/>
            <person name="Schroeder A."/>
            <person name="Schulte T."/>
            <person name="Waidelich A."/>
            <person name="Welfley H."/>
            <person name="Breitenberger C.A."/>
            <person name="Daniels C.J."/>
            <person name="Ball S.L."/>
            <person name="Serrano M.G."/>
            <person name="Buck G."/>
            <person name="Lee V."/>
            <person name="Wang Y."/>
            <person name="Carvalho R."/>
            <person name="Voegtly L."/>
            <person name="Shi R."/>
            <person name="Duckworth R."/>
            <person name="Johnson A."/>
            <person name="Loviza R."/>
            <person name="Walstead R."/>
            <person name="Shah Z."/>
            <person name="Kiflezghi M."/>
            <person name="Wade K."/>
            <person name="Anders K.R."/>
            <person name="Braun M.A."/>
            <person name="Delesalle V.A."/>
            <person name="Hughes L.E."/>
            <person name="Ware V.C."/>
            <person name="Bradley K.W."/>
            <person name="Barker L.P."/>
            <person name="Asai D.J."/>
            <person name="Bowman C.A."/>
            <person name="Russell D.A."/>
            <person name="Pope W.H."/>
            <person name="Jacobs-Sera D."/>
            <person name="Hendrix R.W."/>
            <person name="Hatfull G.F."/>
        </authorList>
    </citation>
    <scope>NUCLEOTIDE SEQUENCE [LARGE SCALE GENOMIC DNA]</scope>
</reference>
<dbReference type="Proteomes" id="UP000029340">
    <property type="component" value="Segment"/>
</dbReference>
<accession>A0A088FPU1</accession>
<feature type="region of interest" description="Disordered" evidence="1">
    <location>
        <begin position="20"/>
        <end position="64"/>
    </location>
</feature>
<evidence type="ECO:0000313" key="2">
    <source>
        <dbReference type="EMBL" id="AIM50178.1"/>
    </source>
</evidence>
<dbReference type="OrthoDB" id="27182at10239"/>
<dbReference type="GeneID" id="23679817"/>
<sequence length="64" mass="7343">MNLTEYERWMLGMLLSHRTRTVSSVEVRHKVNPPGSASPEVRAERAKQKAAAKRKKAQRKAGRR</sequence>
<evidence type="ECO:0000313" key="3">
    <source>
        <dbReference type="Proteomes" id="UP000029340"/>
    </source>
</evidence>